<sequence length="140" mass="16201">MENDSDLMECVPPHSMTGSKRKRQLSPVANRFQREVCSSVYGLRHALYLDAQPTRNITCDITSCPAIFNLKGLIYGNNNHFVARYVDASDRVWFHDGMSFQRQCQLHGILTLDQPAHWLKRCDDKQLIYTWYSKTPNPPI</sequence>
<accession>D6RNG6</accession>
<gene>
    <name evidence="2" type="ORF">CC1G_14750</name>
</gene>
<proteinExistence type="predicted"/>
<keyword evidence="3" id="KW-1185">Reference proteome</keyword>
<dbReference type="HOGENOM" id="CLU_1835066_0_0_1"/>
<dbReference type="EMBL" id="AACS02000007">
    <property type="protein sequence ID" value="EFI27279.1"/>
    <property type="molecule type" value="Genomic_DNA"/>
</dbReference>
<dbReference type="KEGG" id="cci:CC1G_14750"/>
<reference evidence="2 3" key="1">
    <citation type="journal article" date="2010" name="Proc. Natl. Acad. Sci. U.S.A.">
        <title>Insights into evolution of multicellular fungi from the assembled chromosomes of the mushroom Coprinopsis cinerea (Coprinus cinereus).</title>
        <authorList>
            <person name="Stajich J.E."/>
            <person name="Wilke S.K."/>
            <person name="Ahren D."/>
            <person name="Au C.H."/>
            <person name="Birren B.W."/>
            <person name="Borodovsky M."/>
            <person name="Burns C."/>
            <person name="Canback B."/>
            <person name="Casselton L.A."/>
            <person name="Cheng C.K."/>
            <person name="Deng J."/>
            <person name="Dietrich F.S."/>
            <person name="Fargo D.C."/>
            <person name="Farman M.L."/>
            <person name="Gathman A.C."/>
            <person name="Goldberg J."/>
            <person name="Guigo R."/>
            <person name="Hoegger P.J."/>
            <person name="Hooker J.B."/>
            <person name="Huggins A."/>
            <person name="James T.Y."/>
            <person name="Kamada T."/>
            <person name="Kilaru S."/>
            <person name="Kodira C."/>
            <person name="Kues U."/>
            <person name="Kupfer D."/>
            <person name="Kwan H.S."/>
            <person name="Lomsadze A."/>
            <person name="Li W."/>
            <person name="Lilly W.W."/>
            <person name="Ma L.J."/>
            <person name="Mackey A.J."/>
            <person name="Manning G."/>
            <person name="Martin F."/>
            <person name="Muraguchi H."/>
            <person name="Natvig D.O."/>
            <person name="Palmerini H."/>
            <person name="Ramesh M.A."/>
            <person name="Rehmeyer C.J."/>
            <person name="Roe B.A."/>
            <person name="Shenoy N."/>
            <person name="Stanke M."/>
            <person name="Ter-Hovhannisyan V."/>
            <person name="Tunlid A."/>
            <person name="Velagapudi R."/>
            <person name="Vision T.J."/>
            <person name="Zeng Q."/>
            <person name="Zolan M.E."/>
            <person name="Pukkila P.J."/>
        </authorList>
    </citation>
    <scope>NUCLEOTIDE SEQUENCE [LARGE SCALE GENOMIC DNA]</scope>
    <source>
        <strain evidence="3">Okayama-7 / 130 / ATCC MYA-4618 / FGSC 9003</strain>
    </source>
</reference>
<evidence type="ECO:0000256" key="1">
    <source>
        <dbReference type="SAM" id="MobiDB-lite"/>
    </source>
</evidence>
<dbReference type="AlphaFoldDB" id="D6RNG6"/>
<dbReference type="RefSeq" id="XP_002910773.1">
    <property type="nucleotide sequence ID" value="XM_002910727.1"/>
</dbReference>
<dbReference type="InParanoid" id="D6RNG6"/>
<dbReference type="VEuPathDB" id="FungiDB:CC1G_14750"/>
<feature type="region of interest" description="Disordered" evidence="1">
    <location>
        <begin position="1"/>
        <end position="24"/>
    </location>
</feature>
<evidence type="ECO:0000313" key="2">
    <source>
        <dbReference type="EMBL" id="EFI27279.1"/>
    </source>
</evidence>
<comment type="caution">
    <text evidence="2">The sequence shown here is derived from an EMBL/GenBank/DDBJ whole genome shotgun (WGS) entry which is preliminary data.</text>
</comment>
<dbReference type="GeneID" id="9379723"/>
<dbReference type="Proteomes" id="UP000001861">
    <property type="component" value="Unassembled WGS sequence"/>
</dbReference>
<protein>
    <submittedName>
        <fullName evidence="2">Uncharacterized protein</fullName>
    </submittedName>
</protein>
<evidence type="ECO:0000313" key="3">
    <source>
        <dbReference type="Proteomes" id="UP000001861"/>
    </source>
</evidence>
<organism evidence="2 3">
    <name type="scientific">Coprinopsis cinerea (strain Okayama-7 / 130 / ATCC MYA-4618 / FGSC 9003)</name>
    <name type="common">Inky cap fungus</name>
    <name type="synonym">Hormographiella aspergillata</name>
    <dbReference type="NCBI Taxonomy" id="240176"/>
    <lineage>
        <taxon>Eukaryota</taxon>
        <taxon>Fungi</taxon>
        <taxon>Dikarya</taxon>
        <taxon>Basidiomycota</taxon>
        <taxon>Agaricomycotina</taxon>
        <taxon>Agaricomycetes</taxon>
        <taxon>Agaricomycetidae</taxon>
        <taxon>Agaricales</taxon>
        <taxon>Agaricineae</taxon>
        <taxon>Psathyrellaceae</taxon>
        <taxon>Coprinopsis</taxon>
    </lineage>
</organism>
<dbReference type="OrthoDB" id="2629491at2759"/>
<name>D6RNG6_COPC7</name>